<dbReference type="AlphaFoldDB" id="A0A7K8J6W6"/>
<feature type="compositionally biased region" description="Basic and acidic residues" evidence="6">
    <location>
        <begin position="106"/>
        <end position="126"/>
    </location>
</feature>
<keyword evidence="3" id="KW-0677">Repeat</keyword>
<protein>
    <submittedName>
        <fullName evidence="9">FZR1 protein</fullName>
    </submittedName>
</protein>
<evidence type="ECO:0000256" key="5">
    <source>
        <dbReference type="PROSITE-ProRule" id="PRU00221"/>
    </source>
</evidence>
<comment type="similarity">
    <text evidence="1">Belongs to the WD repeat CDC20/Fizzy family.</text>
</comment>
<dbReference type="Proteomes" id="UP000541605">
    <property type="component" value="Unassembled WGS sequence"/>
</dbReference>
<feature type="non-terminal residue" evidence="9">
    <location>
        <position position="1"/>
    </location>
</feature>
<keyword evidence="4" id="KW-0131">Cell cycle</keyword>
<dbReference type="SMART" id="SM00320">
    <property type="entry name" value="WD40"/>
    <property type="match status" value="4"/>
</dbReference>
<evidence type="ECO:0000256" key="4">
    <source>
        <dbReference type="ARBA" id="ARBA00023306"/>
    </source>
</evidence>
<evidence type="ECO:0000256" key="1">
    <source>
        <dbReference type="ARBA" id="ARBA00006445"/>
    </source>
</evidence>
<dbReference type="EMBL" id="VWYX01001601">
    <property type="protein sequence ID" value="NXE00599.1"/>
    <property type="molecule type" value="Genomic_DNA"/>
</dbReference>
<feature type="domain" description="Anaphase-promoting complex subunit 4-like WD40" evidence="7">
    <location>
        <begin position="227"/>
        <end position="270"/>
    </location>
</feature>
<dbReference type="GO" id="GO:1905786">
    <property type="term" value="P:positive regulation of anaphase-promoting complex-dependent catabolic process"/>
    <property type="evidence" value="ECO:0007669"/>
    <property type="project" value="TreeGrafter"/>
</dbReference>
<accession>A0A7K8J6W6</accession>
<feature type="region of interest" description="Disordered" evidence="6">
    <location>
        <begin position="64"/>
        <end position="87"/>
    </location>
</feature>
<feature type="repeat" description="WD" evidence="5">
    <location>
        <begin position="423"/>
        <end position="464"/>
    </location>
</feature>
<dbReference type="GO" id="GO:0031145">
    <property type="term" value="P:anaphase-promoting complex-dependent catabolic process"/>
    <property type="evidence" value="ECO:0007669"/>
    <property type="project" value="TreeGrafter"/>
</dbReference>
<dbReference type="PROSITE" id="PS50082">
    <property type="entry name" value="WD_REPEATS_2"/>
    <property type="match status" value="2"/>
</dbReference>
<feature type="compositionally biased region" description="Polar residues" evidence="6">
    <location>
        <begin position="146"/>
        <end position="160"/>
    </location>
</feature>
<evidence type="ECO:0000256" key="2">
    <source>
        <dbReference type="ARBA" id="ARBA00022574"/>
    </source>
</evidence>
<dbReference type="PROSITE" id="PS00678">
    <property type="entry name" value="WD_REPEATS_1"/>
    <property type="match status" value="1"/>
</dbReference>
<dbReference type="InterPro" id="IPR019775">
    <property type="entry name" value="WD40_repeat_CS"/>
</dbReference>
<dbReference type="GO" id="GO:0005680">
    <property type="term" value="C:anaphase-promoting complex"/>
    <property type="evidence" value="ECO:0007669"/>
    <property type="project" value="TreeGrafter"/>
</dbReference>
<dbReference type="InterPro" id="IPR036322">
    <property type="entry name" value="WD40_repeat_dom_sf"/>
</dbReference>
<feature type="compositionally biased region" description="Basic and acidic residues" evidence="6">
    <location>
        <begin position="76"/>
        <end position="86"/>
    </location>
</feature>
<dbReference type="SUPFAM" id="SSF50978">
    <property type="entry name" value="WD40 repeat-like"/>
    <property type="match status" value="1"/>
</dbReference>
<dbReference type="InterPro" id="IPR015943">
    <property type="entry name" value="WD40/YVTN_repeat-like_dom_sf"/>
</dbReference>
<organism evidence="9 10">
    <name type="scientific">Chaetorhynchus papuensis</name>
    <name type="common">pygmy drongo</name>
    <dbReference type="NCBI Taxonomy" id="254446"/>
    <lineage>
        <taxon>Eukaryota</taxon>
        <taxon>Metazoa</taxon>
        <taxon>Chordata</taxon>
        <taxon>Craniata</taxon>
        <taxon>Vertebrata</taxon>
        <taxon>Euteleostomi</taxon>
        <taxon>Archelosauria</taxon>
        <taxon>Archosauria</taxon>
        <taxon>Dinosauria</taxon>
        <taxon>Saurischia</taxon>
        <taxon>Theropoda</taxon>
        <taxon>Coelurosauria</taxon>
        <taxon>Aves</taxon>
        <taxon>Neognathae</taxon>
        <taxon>Neoaves</taxon>
        <taxon>Telluraves</taxon>
        <taxon>Australaves</taxon>
        <taxon>Passeriformes</taxon>
        <taxon>Rhipiduridae</taxon>
        <taxon>Chaetorhynchus</taxon>
    </lineage>
</organism>
<evidence type="ECO:0000256" key="3">
    <source>
        <dbReference type="ARBA" id="ARBA00022737"/>
    </source>
</evidence>
<name>A0A7K8J6W6_9PASS</name>
<evidence type="ECO:0000256" key="6">
    <source>
        <dbReference type="SAM" id="MobiDB-lite"/>
    </source>
</evidence>
<reference evidence="9 10" key="1">
    <citation type="submission" date="2019-09" db="EMBL/GenBank/DDBJ databases">
        <title>Bird 10,000 Genomes (B10K) Project - Family phase.</title>
        <authorList>
            <person name="Zhang G."/>
        </authorList>
    </citation>
    <scope>NUCLEOTIDE SEQUENCE [LARGE SCALE GENOMIC DNA]</scope>
    <source>
        <strain evidence="9">B10K-CU-031-19</strain>
        <tissue evidence="9">Muscle</tissue>
    </source>
</reference>
<dbReference type="InterPro" id="IPR024977">
    <property type="entry name" value="Apc4-like_WD40_dom"/>
</dbReference>
<proteinExistence type="inferred from homology"/>
<comment type="caution">
    <text evidence="9">The sequence shown here is derived from an EMBL/GenBank/DDBJ whole genome shotgun (WGS) entry which is preliminary data.</text>
</comment>
<dbReference type="InterPro" id="IPR001680">
    <property type="entry name" value="WD40_rpt"/>
</dbReference>
<evidence type="ECO:0000313" key="10">
    <source>
        <dbReference type="Proteomes" id="UP000541605"/>
    </source>
</evidence>
<dbReference type="InterPro" id="IPR033010">
    <property type="entry name" value="Cdc20/Fizzy"/>
</dbReference>
<keyword evidence="10" id="KW-1185">Reference proteome</keyword>
<feature type="repeat" description="WD" evidence="5">
    <location>
        <begin position="225"/>
        <end position="266"/>
    </location>
</feature>
<evidence type="ECO:0000259" key="7">
    <source>
        <dbReference type="Pfam" id="PF12894"/>
    </source>
</evidence>
<evidence type="ECO:0000259" key="8">
    <source>
        <dbReference type="Pfam" id="PF24807"/>
    </source>
</evidence>
<dbReference type="Pfam" id="PF24807">
    <property type="entry name" value="WD40_CDC20-Fz"/>
    <property type="match status" value="1"/>
</dbReference>
<feature type="non-terminal residue" evidence="9">
    <location>
        <position position="477"/>
    </location>
</feature>
<keyword evidence="2 5" id="KW-0853">WD repeat</keyword>
<feature type="compositionally biased region" description="Polar residues" evidence="6">
    <location>
        <begin position="31"/>
        <end position="42"/>
    </location>
</feature>
<feature type="region of interest" description="Disordered" evidence="6">
    <location>
        <begin position="105"/>
        <end position="166"/>
    </location>
</feature>
<dbReference type="PANTHER" id="PTHR19918">
    <property type="entry name" value="CELL DIVISION CYCLE 20 CDC20 FIZZY -RELATED"/>
    <property type="match status" value="1"/>
</dbReference>
<feature type="domain" description="CDC20/Fizzy WD40" evidence="8">
    <location>
        <begin position="321"/>
        <end position="454"/>
    </location>
</feature>
<dbReference type="InterPro" id="IPR056150">
    <property type="entry name" value="WD40_CDC20-Fz"/>
</dbReference>
<dbReference type="GO" id="GO:1990757">
    <property type="term" value="F:ubiquitin ligase activator activity"/>
    <property type="evidence" value="ECO:0007669"/>
    <property type="project" value="TreeGrafter"/>
</dbReference>
<dbReference type="Pfam" id="PF12894">
    <property type="entry name" value="ANAPC4_WD40"/>
    <property type="match status" value="1"/>
</dbReference>
<sequence length="477" mass="53066">MDQDYERRLLRQINIQNENTMPCVAEMRRTLTPSNSPMSSPSKHGDRFIPSRAGANWSINFHRINENEKSPSQNRKAKDATSDSGKDGLAYSALLKNELLGAGIEKVQDPQTEDRRLQPSTPEKKSLFTYSLSTKRSSPDDGNEVSPYSLSPVSNKSQKLLRSPRKPTRKISKIPFKVLDAPELQDDFYLNLVDWSSLNVLSVGLGTCVYLWSACTSQVTRLCDLSVEGDSVTSVGWSERGNLVAVGTHKGFVQIWDAAAGKKLSMLEGHTARVGKEELGVPRLIFFPCCVLSRFKILSSLNCGVLIWVHKFDHVCPLCQLLVWNHSSLSPVQQYTEHLAAVKAIAWSPHQHGLLASGGGTADRCIRFWNTLTGQPLQCIDTGSQVCNLAWSKHANELVSTHGYSQNQILVWKYPSLTQVAKLTGHSYRVLYLAMSPDGEAIVTGAGDETLRFWNVFSKTRSTKESVSVLNLFTRIR</sequence>
<evidence type="ECO:0000313" key="9">
    <source>
        <dbReference type="EMBL" id="NXE00599.1"/>
    </source>
</evidence>
<dbReference type="PROSITE" id="PS50294">
    <property type="entry name" value="WD_REPEATS_REGION"/>
    <property type="match status" value="1"/>
</dbReference>
<gene>
    <name evidence="9" type="primary">Fzr1</name>
    <name evidence="9" type="ORF">CHAPAP_R11655</name>
</gene>
<dbReference type="Gene3D" id="2.130.10.10">
    <property type="entry name" value="YVTN repeat-like/Quinoprotein amine dehydrogenase"/>
    <property type="match status" value="2"/>
</dbReference>
<dbReference type="PANTHER" id="PTHR19918:SF1">
    <property type="entry name" value="FIZZY-RELATED PROTEIN HOMOLOG"/>
    <property type="match status" value="1"/>
</dbReference>
<dbReference type="GO" id="GO:0010997">
    <property type="term" value="F:anaphase-promoting complex binding"/>
    <property type="evidence" value="ECO:0007669"/>
    <property type="project" value="InterPro"/>
</dbReference>
<feature type="region of interest" description="Disordered" evidence="6">
    <location>
        <begin position="31"/>
        <end position="51"/>
    </location>
</feature>